<proteinExistence type="predicted"/>
<dbReference type="AlphaFoldDB" id="A0AAE3QIY7"/>
<organism evidence="4 5">
    <name type="scientific">Ferirhizobium litorale</name>
    <dbReference type="NCBI Taxonomy" id="2927786"/>
    <lineage>
        <taxon>Bacteria</taxon>
        <taxon>Pseudomonadati</taxon>
        <taxon>Pseudomonadota</taxon>
        <taxon>Alphaproteobacteria</taxon>
        <taxon>Hyphomicrobiales</taxon>
        <taxon>Rhizobiaceae</taxon>
        <taxon>Ferirhizobium</taxon>
    </lineage>
</organism>
<reference evidence="4" key="1">
    <citation type="submission" date="2022-03" db="EMBL/GenBank/DDBJ databases">
        <title>Fererhizobium litorale gen. nov., sp. nov., isolated from sandy sediments of the Sea of Japan seashore.</title>
        <authorList>
            <person name="Romanenko L."/>
            <person name="Kurilenko V."/>
            <person name="Otstavnykh N."/>
            <person name="Svetashev V."/>
            <person name="Tekutyeva L."/>
            <person name="Isaeva M."/>
            <person name="Mikhailov V."/>
        </authorList>
    </citation>
    <scope>NUCLEOTIDE SEQUENCE</scope>
    <source>
        <strain evidence="4">KMM 9576</strain>
    </source>
</reference>
<evidence type="ECO:0000313" key="4">
    <source>
        <dbReference type="EMBL" id="MDI7924276.1"/>
    </source>
</evidence>
<dbReference type="Pfam" id="PF01627">
    <property type="entry name" value="Hpt"/>
    <property type="match status" value="1"/>
</dbReference>
<keyword evidence="2" id="KW-0597">Phosphoprotein</keyword>
<name>A0AAE3QIY7_9HYPH</name>
<evidence type="ECO:0000256" key="2">
    <source>
        <dbReference type="PROSITE-ProRule" id="PRU00110"/>
    </source>
</evidence>
<feature type="modified residue" description="Phosphohistidine" evidence="2">
    <location>
        <position position="72"/>
    </location>
</feature>
<dbReference type="InterPro" id="IPR008207">
    <property type="entry name" value="Sig_transdc_His_kin_Hpt_dom"/>
</dbReference>
<evidence type="ECO:0000313" key="5">
    <source>
        <dbReference type="Proteomes" id="UP001161580"/>
    </source>
</evidence>
<dbReference type="Gene3D" id="1.20.120.160">
    <property type="entry name" value="HPT domain"/>
    <property type="match status" value="1"/>
</dbReference>
<evidence type="ECO:0000256" key="1">
    <source>
        <dbReference type="ARBA" id="ARBA00023012"/>
    </source>
</evidence>
<sequence>MAALGIVFDAPENGTGGPQGAKRPIDLDLLQKQTMGDPALETEVLQLFARQARCCVLEMASGDRATIVATAHRLKGAAGAVGALDVSDAAEQLEAMPGDAARMARLHAAVTVAENFILKLCR</sequence>
<dbReference type="GO" id="GO:0004672">
    <property type="term" value="F:protein kinase activity"/>
    <property type="evidence" value="ECO:0007669"/>
    <property type="project" value="UniProtKB-ARBA"/>
</dbReference>
<dbReference type="RefSeq" id="WP_311788226.1">
    <property type="nucleotide sequence ID" value="NZ_JALDYY010000014.1"/>
</dbReference>
<dbReference type="PROSITE" id="PS50894">
    <property type="entry name" value="HPT"/>
    <property type="match status" value="1"/>
</dbReference>
<evidence type="ECO:0000259" key="3">
    <source>
        <dbReference type="PROSITE" id="PS50894"/>
    </source>
</evidence>
<dbReference type="GO" id="GO:0000160">
    <property type="term" value="P:phosphorelay signal transduction system"/>
    <property type="evidence" value="ECO:0007669"/>
    <property type="project" value="UniProtKB-KW"/>
</dbReference>
<dbReference type="Proteomes" id="UP001161580">
    <property type="component" value="Unassembled WGS sequence"/>
</dbReference>
<dbReference type="EMBL" id="JALDYZ010000013">
    <property type="protein sequence ID" value="MDI7924276.1"/>
    <property type="molecule type" value="Genomic_DNA"/>
</dbReference>
<dbReference type="InterPro" id="IPR036641">
    <property type="entry name" value="HPT_dom_sf"/>
</dbReference>
<gene>
    <name evidence="4" type="ORF">MRS75_19620</name>
</gene>
<accession>A0AAE3QIY7</accession>
<dbReference type="SUPFAM" id="SSF47226">
    <property type="entry name" value="Histidine-containing phosphotransfer domain, HPT domain"/>
    <property type="match status" value="1"/>
</dbReference>
<feature type="domain" description="HPt" evidence="3">
    <location>
        <begin position="33"/>
        <end position="122"/>
    </location>
</feature>
<keyword evidence="1" id="KW-0902">Two-component regulatory system</keyword>
<comment type="caution">
    <text evidence="4">The sequence shown here is derived from an EMBL/GenBank/DDBJ whole genome shotgun (WGS) entry which is preliminary data.</text>
</comment>
<protein>
    <submittedName>
        <fullName evidence="4">Hpt domain-containing protein</fullName>
    </submittedName>
</protein>
<keyword evidence="5" id="KW-1185">Reference proteome</keyword>